<keyword evidence="3" id="KW-0653">Protein transport</keyword>
<sequence>MPAAPLPAYLTSGAYSRAHHAFLVKIHGAVSDHEEDEVIADQVKQAIGVLSTKGQSTVSRMCRFLFKHLAEPFINQSKIAETLIILLHCQSIRHDISTDFAFALLPALGLAEAGKTIYERRIGYLYLSECLPRGHELQLMLINTIRKDLSVPSTTQEILLALHTIVNLPSSDLEPAVTPLLTSKSLLRHENSAVRERTIEALRILHLSTTDSLSMSRTIGPRSFPLDMRRISRLLEQEDDPNVLRALIDLIRYLIKLGVHRIKDETERMFLVEQVVATTADGTGHLTAVRCLRTILGRSPGDGAKKLVFDWLDETLSEMRVESDKGMFFEICRLSASLAPIPSTLNGHIIRILTETLVPSSSTSVPRPNDHMFVLRCLTDLPTAMWAESLGESEMGIIMEGLNHPDATVRKQTLRLLFRLSPELTYQSFSNHLEALRTSADLSLPLNYSNDDPEAKLCAAQEETALRALEAANVVYDLTGGPRLALDWVESVEEVLIALEEARDEPHRRAVWEQGVRSALDTIEKSPSEFQTAIAEHLGLIEQSSSTLDVIRSSVLAQYAHLSEDKTAAVLSALLKDIDNANVSVQELLILACLVLCGKLSPGSRHESLKILSRVLRQMRGSRYILKRCKQILRIIDEDQIDEVVLSGANTVSTLFSRDLDLVKILVAPGRSPASSCTQCFTTQTIQRIVVCRSVPER</sequence>
<dbReference type="GO" id="GO:0016192">
    <property type="term" value="P:vesicle-mediated transport"/>
    <property type="evidence" value="ECO:0007669"/>
    <property type="project" value="InterPro"/>
</dbReference>
<dbReference type="Pfam" id="PF01602">
    <property type="entry name" value="Adaptin_N"/>
    <property type="match status" value="1"/>
</dbReference>
<proteinExistence type="predicted"/>
<dbReference type="EMBL" id="NBSH01000009">
    <property type="protein sequence ID" value="ORX36094.1"/>
    <property type="molecule type" value="Genomic_DNA"/>
</dbReference>
<dbReference type="GeneID" id="33554802"/>
<dbReference type="InterPro" id="IPR002553">
    <property type="entry name" value="Clathrin/coatomer_adapt-like_N"/>
</dbReference>
<dbReference type="GO" id="GO:0006886">
    <property type="term" value="P:intracellular protein transport"/>
    <property type="evidence" value="ECO:0007669"/>
    <property type="project" value="InterPro"/>
</dbReference>
<dbReference type="GO" id="GO:0030117">
    <property type="term" value="C:membrane coat"/>
    <property type="evidence" value="ECO:0007669"/>
    <property type="project" value="InterPro"/>
</dbReference>
<dbReference type="SUPFAM" id="SSF48371">
    <property type="entry name" value="ARM repeat"/>
    <property type="match status" value="1"/>
</dbReference>
<evidence type="ECO:0000313" key="6">
    <source>
        <dbReference type="EMBL" id="ORX36094.1"/>
    </source>
</evidence>
<comment type="subcellular location">
    <subcellularLocation>
        <location evidence="1">Endomembrane system</location>
    </subcellularLocation>
</comment>
<evidence type="ECO:0000256" key="2">
    <source>
        <dbReference type="ARBA" id="ARBA00022448"/>
    </source>
</evidence>
<dbReference type="InParanoid" id="A0A1Y1UF01"/>
<dbReference type="STRING" id="4999.A0A1Y1UF01"/>
<dbReference type="Proteomes" id="UP000193218">
    <property type="component" value="Unassembled WGS sequence"/>
</dbReference>
<dbReference type="Gene3D" id="1.25.10.10">
    <property type="entry name" value="Leucine-rich Repeat Variant"/>
    <property type="match status" value="1"/>
</dbReference>
<dbReference type="InterPro" id="IPR011989">
    <property type="entry name" value="ARM-like"/>
</dbReference>
<dbReference type="RefSeq" id="XP_021870223.1">
    <property type="nucleotide sequence ID" value="XM_022012994.1"/>
</dbReference>
<protein>
    <submittedName>
        <fullName evidence="6">Armadillo-type protein</fullName>
    </submittedName>
</protein>
<keyword evidence="4" id="KW-0472">Membrane</keyword>
<dbReference type="PANTHER" id="PTHR22780">
    <property type="entry name" value="ADAPTIN, ALPHA/GAMMA/EPSILON"/>
    <property type="match status" value="1"/>
</dbReference>
<feature type="domain" description="Clathrin/coatomer adaptor adaptin-like N-terminal" evidence="5">
    <location>
        <begin position="116"/>
        <end position="420"/>
    </location>
</feature>
<dbReference type="InterPro" id="IPR016024">
    <property type="entry name" value="ARM-type_fold"/>
</dbReference>
<name>A0A1Y1UF01_9TREE</name>
<keyword evidence="2" id="KW-0813">Transport</keyword>
<gene>
    <name evidence="6" type="ORF">BD324DRAFT_523509</name>
</gene>
<evidence type="ECO:0000259" key="5">
    <source>
        <dbReference type="Pfam" id="PF01602"/>
    </source>
</evidence>
<evidence type="ECO:0000313" key="7">
    <source>
        <dbReference type="Proteomes" id="UP000193218"/>
    </source>
</evidence>
<evidence type="ECO:0000256" key="1">
    <source>
        <dbReference type="ARBA" id="ARBA00004308"/>
    </source>
</evidence>
<keyword evidence="7" id="KW-1185">Reference proteome</keyword>
<organism evidence="6 7">
    <name type="scientific">Kockovaella imperatae</name>
    <dbReference type="NCBI Taxonomy" id="4999"/>
    <lineage>
        <taxon>Eukaryota</taxon>
        <taxon>Fungi</taxon>
        <taxon>Dikarya</taxon>
        <taxon>Basidiomycota</taxon>
        <taxon>Agaricomycotina</taxon>
        <taxon>Tremellomycetes</taxon>
        <taxon>Tremellales</taxon>
        <taxon>Cuniculitremaceae</taxon>
        <taxon>Kockovaella</taxon>
    </lineage>
</organism>
<dbReference type="AlphaFoldDB" id="A0A1Y1UF01"/>
<evidence type="ECO:0000256" key="3">
    <source>
        <dbReference type="ARBA" id="ARBA00022927"/>
    </source>
</evidence>
<accession>A0A1Y1UF01</accession>
<reference evidence="6 7" key="1">
    <citation type="submission" date="2017-03" db="EMBL/GenBank/DDBJ databases">
        <title>Widespread Adenine N6-methylation of Active Genes in Fungi.</title>
        <authorList>
            <consortium name="DOE Joint Genome Institute"/>
            <person name="Mondo S.J."/>
            <person name="Dannebaum R.O."/>
            <person name="Kuo R.C."/>
            <person name="Louie K.B."/>
            <person name="Bewick A.J."/>
            <person name="Labutti K."/>
            <person name="Haridas S."/>
            <person name="Kuo A."/>
            <person name="Salamov A."/>
            <person name="Ahrendt S.R."/>
            <person name="Lau R."/>
            <person name="Bowen B.P."/>
            <person name="Lipzen A."/>
            <person name="Sullivan W."/>
            <person name="Andreopoulos W.B."/>
            <person name="Clum A."/>
            <person name="Lindquist E."/>
            <person name="Daum C."/>
            <person name="Northen T.R."/>
            <person name="Ramamoorthy G."/>
            <person name="Schmitz R.J."/>
            <person name="Gryganskyi A."/>
            <person name="Culley D."/>
            <person name="Magnuson J."/>
            <person name="James T.Y."/>
            <person name="O'Malley M.A."/>
            <person name="Stajich J.E."/>
            <person name="Spatafora J.W."/>
            <person name="Visel A."/>
            <person name="Grigoriev I.V."/>
        </authorList>
    </citation>
    <scope>NUCLEOTIDE SEQUENCE [LARGE SCALE GENOMIC DNA]</scope>
    <source>
        <strain evidence="6 7">NRRL Y-17943</strain>
    </source>
</reference>
<dbReference type="OrthoDB" id="29308at2759"/>
<dbReference type="GO" id="GO:0012505">
    <property type="term" value="C:endomembrane system"/>
    <property type="evidence" value="ECO:0007669"/>
    <property type="project" value="UniProtKB-SubCell"/>
</dbReference>
<evidence type="ECO:0000256" key="4">
    <source>
        <dbReference type="ARBA" id="ARBA00023136"/>
    </source>
</evidence>
<comment type="caution">
    <text evidence="6">The sequence shown here is derived from an EMBL/GenBank/DDBJ whole genome shotgun (WGS) entry which is preliminary data.</text>
</comment>
<dbReference type="InterPro" id="IPR050840">
    <property type="entry name" value="Adaptor_Complx_Large_Subunit"/>
</dbReference>